<protein>
    <submittedName>
        <fullName evidence="2">Uncharacterized protein</fullName>
    </submittedName>
</protein>
<keyword evidence="1" id="KW-1133">Transmembrane helix</keyword>
<keyword evidence="1" id="KW-0812">Transmembrane</keyword>
<dbReference type="Proteomes" id="UP000499080">
    <property type="component" value="Unassembled WGS sequence"/>
</dbReference>
<proteinExistence type="predicted"/>
<keyword evidence="1" id="KW-0472">Membrane</keyword>
<organism evidence="2 3">
    <name type="scientific">Araneus ventricosus</name>
    <name type="common">Orbweaver spider</name>
    <name type="synonym">Epeira ventricosa</name>
    <dbReference type="NCBI Taxonomy" id="182803"/>
    <lineage>
        <taxon>Eukaryota</taxon>
        <taxon>Metazoa</taxon>
        <taxon>Ecdysozoa</taxon>
        <taxon>Arthropoda</taxon>
        <taxon>Chelicerata</taxon>
        <taxon>Arachnida</taxon>
        <taxon>Araneae</taxon>
        <taxon>Araneomorphae</taxon>
        <taxon>Entelegynae</taxon>
        <taxon>Araneoidea</taxon>
        <taxon>Araneidae</taxon>
        <taxon>Araneus</taxon>
    </lineage>
</organism>
<dbReference type="EMBL" id="BGPR01017720">
    <property type="protein sequence ID" value="GBN77088.1"/>
    <property type="molecule type" value="Genomic_DNA"/>
</dbReference>
<dbReference type="AlphaFoldDB" id="A0A4Y2RN22"/>
<comment type="caution">
    <text evidence="2">The sequence shown here is derived from an EMBL/GenBank/DDBJ whole genome shotgun (WGS) entry which is preliminary data.</text>
</comment>
<evidence type="ECO:0000313" key="3">
    <source>
        <dbReference type="Proteomes" id="UP000499080"/>
    </source>
</evidence>
<sequence>MIGRKFFVLWAFLTIVTTMPFMLLYYRLLHNIQMVLMYKFKTELSLNYVKVEFQNLEERNLRLAIDRYWIRSQLQQLQQFIQKAEVITCPGLEKQPAVASQLKIENEMEIQKSTDDAESSEDQPRPFC</sequence>
<evidence type="ECO:0000313" key="2">
    <source>
        <dbReference type="EMBL" id="GBN77088.1"/>
    </source>
</evidence>
<feature type="transmembrane region" description="Helical" evidence="1">
    <location>
        <begin position="6"/>
        <end position="29"/>
    </location>
</feature>
<gene>
    <name evidence="2" type="ORF">AVEN_242242_1</name>
</gene>
<name>A0A4Y2RN22_ARAVE</name>
<evidence type="ECO:0000256" key="1">
    <source>
        <dbReference type="SAM" id="Phobius"/>
    </source>
</evidence>
<keyword evidence="3" id="KW-1185">Reference proteome</keyword>
<reference evidence="2 3" key="1">
    <citation type="journal article" date="2019" name="Sci. Rep.">
        <title>Orb-weaving spider Araneus ventricosus genome elucidates the spidroin gene catalogue.</title>
        <authorList>
            <person name="Kono N."/>
            <person name="Nakamura H."/>
            <person name="Ohtoshi R."/>
            <person name="Moran D.A.P."/>
            <person name="Shinohara A."/>
            <person name="Yoshida Y."/>
            <person name="Fujiwara M."/>
            <person name="Mori M."/>
            <person name="Tomita M."/>
            <person name="Arakawa K."/>
        </authorList>
    </citation>
    <scope>NUCLEOTIDE SEQUENCE [LARGE SCALE GENOMIC DNA]</scope>
</reference>
<accession>A0A4Y2RN22</accession>